<dbReference type="GO" id="GO:0071949">
    <property type="term" value="F:FAD binding"/>
    <property type="evidence" value="ECO:0007669"/>
    <property type="project" value="InterPro"/>
</dbReference>
<keyword evidence="5" id="KW-0503">Monooxygenase</keyword>
<keyword evidence="4" id="KW-0560">Oxidoreductase</keyword>
<evidence type="ECO:0000259" key="7">
    <source>
        <dbReference type="Pfam" id="PF01494"/>
    </source>
</evidence>
<reference evidence="8" key="1">
    <citation type="submission" date="2023-03" db="EMBL/GenBank/DDBJ databases">
        <title>Massive genome expansion in bonnet fungi (Mycena s.s.) driven by repeated elements and novel gene families across ecological guilds.</title>
        <authorList>
            <consortium name="Lawrence Berkeley National Laboratory"/>
            <person name="Harder C.B."/>
            <person name="Miyauchi S."/>
            <person name="Viragh M."/>
            <person name="Kuo A."/>
            <person name="Thoen E."/>
            <person name="Andreopoulos B."/>
            <person name="Lu D."/>
            <person name="Skrede I."/>
            <person name="Drula E."/>
            <person name="Henrissat B."/>
            <person name="Morin E."/>
            <person name="Kohler A."/>
            <person name="Barry K."/>
            <person name="LaButti K."/>
            <person name="Morin E."/>
            <person name="Salamov A."/>
            <person name="Lipzen A."/>
            <person name="Mereny Z."/>
            <person name="Hegedus B."/>
            <person name="Baldrian P."/>
            <person name="Stursova M."/>
            <person name="Weitz H."/>
            <person name="Taylor A."/>
            <person name="Grigoriev I.V."/>
            <person name="Nagy L.G."/>
            <person name="Martin F."/>
            <person name="Kauserud H."/>
        </authorList>
    </citation>
    <scope>NUCLEOTIDE SEQUENCE</scope>
    <source>
        <strain evidence="8">CBHHK002</strain>
    </source>
</reference>
<dbReference type="EMBL" id="JARIHO010000068">
    <property type="protein sequence ID" value="KAJ7314292.1"/>
    <property type="molecule type" value="Genomic_DNA"/>
</dbReference>
<keyword evidence="3" id="KW-0274">FAD</keyword>
<dbReference type="InterPro" id="IPR036188">
    <property type="entry name" value="FAD/NAD-bd_sf"/>
</dbReference>
<evidence type="ECO:0000256" key="6">
    <source>
        <dbReference type="SAM" id="SignalP"/>
    </source>
</evidence>
<dbReference type="Proteomes" id="UP001218218">
    <property type="component" value="Unassembled WGS sequence"/>
</dbReference>
<dbReference type="PRINTS" id="PR00420">
    <property type="entry name" value="RNGMNOXGNASE"/>
</dbReference>
<evidence type="ECO:0000256" key="3">
    <source>
        <dbReference type="ARBA" id="ARBA00022827"/>
    </source>
</evidence>
<dbReference type="PANTHER" id="PTHR13789:SF309">
    <property type="entry name" value="PUTATIVE (AFU_ORTHOLOGUE AFUA_6G14510)-RELATED"/>
    <property type="match status" value="1"/>
</dbReference>
<feature type="domain" description="FAD-binding" evidence="7">
    <location>
        <begin position="9"/>
        <end position="357"/>
    </location>
</feature>
<keyword evidence="2" id="KW-0285">Flavoprotein</keyword>
<evidence type="ECO:0000313" key="8">
    <source>
        <dbReference type="EMBL" id="KAJ7314292.1"/>
    </source>
</evidence>
<name>A0AAD6ZAP9_9AGAR</name>
<dbReference type="Pfam" id="PF01494">
    <property type="entry name" value="FAD_binding_3"/>
    <property type="match status" value="1"/>
</dbReference>
<comment type="caution">
    <text evidence="8">The sequence shown here is derived from an EMBL/GenBank/DDBJ whole genome shotgun (WGS) entry which is preliminary data.</text>
</comment>
<organism evidence="8 9">
    <name type="scientific">Mycena albidolilacea</name>
    <dbReference type="NCBI Taxonomy" id="1033008"/>
    <lineage>
        <taxon>Eukaryota</taxon>
        <taxon>Fungi</taxon>
        <taxon>Dikarya</taxon>
        <taxon>Basidiomycota</taxon>
        <taxon>Agaricomycotina</taxon>
        <taxon>Agaricomycetes</taxon>
        <taxon>Agaricomycetidae</taxon>
        <taxon>Agaricales</taxon>
        <taxon>Marasmiineae</taxon>
        <taxon>Mycenaceae</taxon>
        <taxon>Mycena</taxon>
    </lineage>
</organism>
<dbReference type="AlphaFoldDB" id="A0AAD6ZAP9"/>
<comment type="similarity">
    <text evidence="1">Belongs to the paxM FAD-dependent monooxygenase family.</text>
</comment>
<dbReference type="PANTHER" id="PTHR13789">
    <property type="entry name" value="MONOOXYGENASE"/>
    <property type="match status" value="1"/>
</dbReference>
<feature type="signal peptide" evidence="6">
    <location>
        <begin position="1"/>
        <end position="22"/>
    </location>
</feature>
<keyword evidence="9" id="KW-1185">Reference proteome</keyword>
<evidence type="ECO:0000256" key="1">
    <source>
        <dbReference type="ARBA" id="ARBA00007992"/>
    </source>
</evidence>
<evidence type="ECO:0000256" key="5">
    <source>
        <dbReference type="ARBA" id="ARBA00023033"/>
    </source>
</evidence>
<evidence type="ECO:0000256" key="2">
    <source>
        <dbReference type="ARBA" id="ARBA00022630"/>
    </source>
</evidence>
<gene>
    <name evidence="8" type="ORF">DFH08DRAFT_1042040</name>
</gene>
<keyword evidence="6" id="KW-0732">Signal</keyword>
<accession>A0AAD6ZAP9</accession>
<dbReference type="Gene3D" id="3.50.50.60">
    <property type="entry name" value="FAD/NAD(P)-binding domain"/>
    <property type="match status" value="1"/>
</dbReference>
<evidence type="ECO:0000313" key="9">
    <source>
        <dbReference type="Proteomes" id="UP001218218"/>
    </source>
</evidence>
<dbReference type="SUPFAM" id="SSF51905">
    <property type="entry name" value="FAD/NAD(P)-binding domain"/>
    <property type="match status" value="1"/>
</dbReference>
<feature type="chain" id="PRO_5042219766" description="FAD-binding domain-containing protein" evidence="6">
    <location>
        <begin position="23"/>
        <end position="457"/>
    </location>
</feature>
<evidence type="ECO:0000256" key="4">
    <source>
        <dbReference type="ARBA" id="ARBA00023002"/>
    </source>
</evidence>
<dbReference type="GO" id="GO:0004497">
    <property type="term" value="F:monooxygenase activity"/>
    <property type="evidence" value="ECO:0007669"/>
    <property type="project" value="UniProtKB-KW"/>
</dbReference>
<sequence length="457" mass="49725">MSHAPSLKFIIVGASTAGLSAAISLKAAGQNVLVLEKDSELGGPARIPTGGVRQLNPPEWIYLVTDVAQEEEVRATAVIGKGFTSYTYEGSDSGRDYIGAHHWDPELMEDAGGLFLQMRHRDILHILYDAALREPSKNSSTAGSVVVEFNTEVVDADFEAGSVTLKSGVVHSGDVLIGADGASGFIRQRMLKERDETLEDEPSGLAVYSAIIPKNVAVADSELKTLYEPSQKHMVTFYQGSNRGAQAFLAGKDEDVVFWVYTPDGLQDGTWSQPAERHITDILGPCDPLIERLAALAQPATGKVVLIGEAAHPFPIISLHAYAIAIEDGAFIGKIFSHIRDADRITEFLYAFEEKRKPRCSVIDASEKEYINLMALPDGPIRVKHVAGMRANAAAGRNVMDSGDLNDLGQIWDNMRDVFGYNAADDADEWWVSWGRLHDAPNASKAKGEDILQCMQE</sequence>
<protein>
    <recommendedName>
        <fullName evidence="7">FAD-binding domain-containing protein</fullName>
    </recommendedName>
</protein>
<dbReference type="InterPro" id="IPR050493">
    <property type="entry name" value="FAD-dep_Monooxygenase_BioMet"/>
</dbReference>
<dbReference type="InterPro" id="IPR002938">
    <property type="entry name" value="FAD-bd"/>
</dbReference>
<proteinExistence type="inferred from homology"/>